<dbReference type="SFLD" id="SFLDG01129">
    <property type="entry name" value="C1.5:_HAD__Beta-PGM__Phosphata"/>
    <property type="match status" value="1"/>
</dbReference>
<evidence type="ECO:0000313" key="7">
    <source>
        <dbReference type="Proteomes" id="UP000185860"/>
    </source>
</evidence>
<dbReference type="Gene3D" id="3.40.50.1000">
    <property type="entry name" value="HAD superfamily/HAD-like"/>
    <property type="match status" value="1"/>
</dbReference>
<comment type="caution">
    <text evidence="6">The sequence shown here is derived from an EMBL/GenBank/DDBJ whole genome shotgun (WGS) entry which is preliminary data.</text>
</comment>
<dbReference type="SFLD" id="SFLDG01135">
    <property type="entry name" value="C1.5.6:_HAD__Beta-PGM__Phospha"/>
    <property type="match status" value="1"/>
</dbReference>
<dbReference type="RefSeq" id="WP_073595853.1">
    <property type="nucleotide sequence ID" value="NZ_MRCE01000029.1"/>
</dbReference>
<dbReference type="InterPro" id="IPR023198">
    <property type="entry name" value="PGP-like_dom2"/>
</dbReference>
<dbReference type="SUPFAM" id="SSF56784">
    <property type="entry name" value="HAD-like"/>
    <property type="match status" value="1"/>
</dbReference>
<comment type="cofactor">
    <cofactor evidence="1">
        <name>Mg(2+)</name>
        <dbReference type="ChEBI" id="CHEBI:18420"/>
    </cofactor>
</comment>
<evidence type="ECO:0000256" key="3">
    <source>
        <dbReference type="ARBA" id="ARBA00022723"/>
    </source>
</evidence>
<dbReference type="PRINTS" id="PR00413">
    <property type="entry name" value="HADHALOGNASE"/>
</dbReference>
<dbReference type="SFLD" id="SFLDS00003">
    <property type="entry name" value="Haloacid_Dehalogenase"/>
    <property type="match status" value="1"/>
</dbReference>
<dbReference type="Gene3D" id="1.10.150.240">
    <property type="entry name" value="Putative phosphatase, domain 2"/>
    <property type="match status" value="1"/>
</dbReference>
<dbReference type="PROSITE" id="PS01228">
    <property type="entry name" value="COF_1"/>
    <property type="match status" value="1"/>
</dbReference>
<dbReference type="Pfam" id="PF13419">
    <property type="entry name" value="HAD_2"/>
    <property type="match status" value="1"/>
</dbReference>
<evidence type="ECO:0000256" key="2">
    <source>
        <dbReference type="ARBA" id="ARBA00006171"/>
    </source>
</evidence>
<dbReference type="GO" id="GO:0016787">
    <property type="term" value="F:hydrolase activity"/>
    <property type="evidence" value="ECO:0007669"/>
    <property type="project" value="UniProtKB-KW"/>
</dbReference>
<dbReference type="InterPro" id="IPR023214">
    <property type="entry name" value="HAD_sf"/>
</dbReference>
<keyword evidence="3" id="KW-0479">Metal-binding</keyword>
<dbReference type="PANTHER" id="PTHR46193:SF18">
    <property type="entry name" value="HEXITOL PHOSPHATASE B"/>
    <property type="match status" value="1"/>
</dbReference>
<dbReference type="EMBL" id="MRCE01000029">
    <property type="protein sequence ID" value="OKH33465.1"/>
    <property type="molecule type" value="Genomic_DNA"/>
</dbReference>
<dbReference type="AlphaFoldDB" id="A0A1U7IAE2"/>
<dbReference type="GO" id="GO:0046872">
    <property type="term" value="F:metal ion binding"/>
    <property type="evidence" value="ECO:0007669"/>
    <property type="project" value="UniProtKB-KW"/>
</dbReference>
<name>A0A1U7IAE2_9CYAN</name>
<evidence type="ECO:0000256" key="1">
    <source>
        <dbReference type="ARBA" id="ARBA00001946"/>
    </source>
</evidence>
<proteinExistence type="inferred from homology"/>
<dbReference type="InterPro" id="IPR006439">
    <property type="entry name" value="HAD-SF_hydro_IA"/>
</dbReference>
<keyword evidence="6" id="KW-0378">Hydrolase</keyword>
<evidence type="ECO:0000256" key="4">
    <source>
        <dbReference type="ARBA" id="ARBA00022842"/>
    </source>
</evidence>
<dbReference type="CDD" id="cd07505">
    <property type="entry name" value="HAD_BPGM-like"/>
    <property type="match status" value="1"/>
</dbReference>
<sequence length="225" mass="25169">MLAAILFDLDGTLVNTDPLHFQAWQEILLEHGLEIDRVFYQSRISGRLNPIIIQDILPHLSLDEGEKFAEYKEARFRELAPSLKPLCGLERILEWTKEHSLKRGLVTNAPRKNVDFLLENLELAEIFDAVFVAEEDVTAGKPDPALYKLALERLNITPELALAFEDSPSGIRSAVGAGIRTIGIASTHDPQKLSDVGAFKVIPNFADPSLWSLLFKETQILPEKS</sequence>
<organism evidence="6 7">
    <name type="scientific">[Phormidium ambiguum] IAM M-71</name>
    <dbReference type="NCBI Taxonomy" id="454136"/>
    <lineage>
        <taxon>Bacteria</taxon>
        <taxon>Bacillati</taxon>
        <taxon>Cyanobacteriota</taxon>
        <taxon>Cyanophyceae</taxon>
        <taxon>Oscillatoriophycideae</taxon>
        <taxon>Aerosakkonematales</taxon>
        <taxon>Aerosakkonemataceae</taxon>
        <taxon>Floridanema</taxon>
    </lineage>
</organism>
<comment type="similarity">
    <text evidence="2">Belongs to the HAD-like hydrolase superfamily. CbbY/CbbZ/Gph/YieH family.</text>
</comment>
<dbReference type="InterPro" id="IPR036412">
    <property type="entry name" value="HAD-like_sf"/>
</dbReference>
<reference evidence="6 7" key="1">
    <citation type="submission" date="2016-11" db="EMBL/GenBank/DDBJ databases">
        <title>Draft Genome Sequences of Nine Cyanobacterial Strains from Diverse Habitats.</title>
        <authorList>
            <person name="Zhu T."/>
            <person name="Hou S."/>
            <person name="Lu X."/>
            <person name="Hess W.R."/>
        </authorList>
    </citation>
    <scope>NUCLEOTIDE SEQUENCE [LARGE SCALE GENOMIC DNA]</scope>
    <source>
        <strain evidence="6 7">IAM M-71</strain>
    </source>
</reference>
<dbReference type="InterPro" id="IPR051600">
    <property type="entry name" value="Beta-PGM-like"/>
</dbReference>
<dbReference type="Proteomes" id="UP000185860">
    <property type="component" value="Unassembled WGS sequence"/>
</dbReference>
<dbReference type="NCBIfam" id="TIGR01509">
    <property type="entry name" value="HAD-SF-IA-v3"/>
    <property type="match status" value="1"/>
</dbReference>
<evidence type="ECO:0000256" key="5">
    <source>
        <dbReference type="ARBA" id="ARBA00023277"/>
    </source>
</evidence>
<accession>A0A1U7IAE2</accession>
<dbReference type="InterPro" id="IPR041492">
    <property type="entry name" value="HAD_2"/>
</dbReference>
<dbReference type="OrthoDB" id="9797743at2"/>
<gene>
    <name evidence="6" type="ORF">NIES2119_23090</name>
</gene>
<evidence type="ECO:0000313" key="6">
    <source>
        <dbReference type="EMBL" id="OKH33465.1"/>
    </source>
</evidence>
<dbReference type="PANTHER" id="PTHR46193">
    <property type="entry name" value="6-PHOSPHOGLUCONATE PHOSPHATASE"/>
    <property type="match status" value="1"/>
</dbReference>
<protein>
    <submittedName>
        <fullName evidence="6">Hydrolase</fullName>
    </submittedName>
</protein>
<dbReference type="STRING" id="454136.NIES2119_23090"/>
<keyword evidence="5" id="KW-0119">Carbohydrate metabolism</keyword>
<keyword evidence="4" id="KW-0460">Magnesium</keyword>